<dbReference type="InterPro" id="IPR007138">
    <property type="entry name" value="ABM_dom"/>
</dbReference>
<dbReference type="GO" id="GO:0004497">
    <property type="term" value="F:monooxygenase activity"/>
    <property type="evidence" value="ECO:0007669"/>
    <property type="project" value="UniProtKB-KW"/>
</dbReference>
<evidence type="ECO:0000313" key="3">
    <source>
        <dbReference type="Proteomes" id="UP000308037"/>
    </source>
</evidence>
<keyword evidence="2" id="KW-0560">Oxidoreductase</keyword>
<organism evidence="2 3">
    <name type="scientific">Natronomonas salsuginis</name>
    <dbReference type="NCBI Taxonomy" id="2217661"/>
    <lineage>
        <taxon>Archaea</taxon>
        <taxon>Methanobacteriati</taxon>
        <taxon>Methanobacteriota</taxon>
        <taxon>Stenosarchaea group</taxon>
        <taxon>Halobacteria</taxon>
        <taxon>Halobacteriales</taxon>
        <taxon>Natronomonadaceae</taxon>
        <taxon>Natronomonas</taxon>
    </lineage>
</organism>
<dbReference type="PANTHER" id="PTHR33336">
    <property type="entry name" value="QUINOL MONOOXYGENASE YGIN-RELATED"/>
    <property type="match status" value="1"/>
</dbReference>
<protein>
    <submittedName>
        <fullName evidence="2">Antibiotic biosynthesis monooxygenase</fullName>
    </submittedName>
</protein>
<dbReference type="PROSITE" id="PS51725">
    <property type="entry name" value="ABM"/>
    <property type="match status" value="1"/>
</dbReference>
<reference evidence="2 3" key="1">
    <citation type="submission" date="2019-04" db="EMBL/GenBank/DDBJ databases">
        <title>Natronomonas sp. F20-122 a newhaloarchaeon isolated from a saline saltern of Isla Bacuta, Huelva, Spain.</title>
        <authorList>
            <person name="Duran-Viseras A."/>
            <person name="Sanchez-Porro C."/>
            <person name="Ventosa A."/>
        </authorList>
    </citation>
    <scope>NUCLEOTIDE SEQUENCE [LARGE SCALE GENOMIC DNA]</scope>
    <source>
        <strain evidence="2 3">F20-122</strain>
    </source>
</reference>
<dbReference type="PANTHER" id="PTHR33336:SF15">
    <property type="entry name" value="ABM DOMAIN-CONTAINING PROTEIN"/>
    <property type="match status" value="1"/>
</dbReference>
<accession>A0A4U5JCG6</accession>
<dbReference type="Proteomes" id="UP000308037">
    <property type="component" value="Unassembled WGS sequence"/>
</dbReference>
<dbReference type="InterPro" id="IPR011008">
    <property type="entry name" value="Dimeric_a/b-barrel"/>
</dbReference>
<evidence type="ECO:0000313" key="2">
    <source>
        <dbReference type="EMBL" id="TKR25981.1"/>
    </source>
</evidence>
<dbReference type="InterPro" id="IPR050744">
    <property type="entry name" value="AI-2_Isomerase_LsrG"/>
</dbReference>
<dbReference type="EMBL" id="QKNX01000002">
    <property type="protein sequence ID" value="TKR25981.1"/>
    <property type="molecule type" value="Genomic_DNA"/>
</dbReference>
<keyword evidence="2" id="KW-0503">Monooxygenase</keyword>
<dbReference type="RefSeq" id="WP_137275883.1">
    <property type="nucleotide sequence ID" value="NZ_QKNX01000002.1"/>
</dbReference>
<name>A0A4U5JCG6_9EURY</name>
<gene>
    <name evidence="2" type="ORF">DM868_05665</name>
</gene>
<feature type="domain" description="ABM" evidence="1">
    <location>
        <begin position="2"/>
        <end position="91"/>
    </location>
</feature>
<proteinExistence type="predicted"/>
<keyword evidence="3" id="KW-1185">Reference proteome</keyword>
<dbReference type="SUPFAM" id="SSF54909">
    <property type="entry name" value="Dimeric alpha+beta barrel"/>
    <property type="match status" value="1"/>
</dbReference>
<dbReference type="Gene3D" id="3.30.70.100">
    <property type="match status" value="1"/>
</dbReference>
<dbReference type="Pfam" id="PF03992">
    <property type="entry name" value="ABM"/>
    <property type="match status" value="1"/>
</dbReference>
<comment type="caution">
    <text evidence="2">The sequence shown here is derived from an EMBL/GenBank/DDBJ whole genome shotgun (WGS) entry which is preliminary data.</text>
</comment>
<dbReference type="AlphaFoldDB" id="A0A4U5JCG6"/>
<evidence type="ECO:0000259" key="1">
    <source>
        <dbReference type="PROSITE" id="PS51725"/>
    </source>
</evidence>
<dbReference type="OrthoDB" id="8931at2157"/>
<sequence length="101" mass="11539">MLVVRAMFPIDPDRMDEALELVNDLVDHSNQEPGIIDYRAAVDVQDETRLRFIEQYEDGDAFEAHIGTEHFQAFESKLPELLAGELEVTRFTVSDATELEL</sequence>